<feature type="chain" id="PRO_5011657153" evidence="1">
    <location>
        <begin position="22"/>
        <end position="352"/>
    </location>
</feature>
<organism evidence="2 3">
    <name type="scientific">Chitinophaga rupis</name>
    <dbReference type="NCBI Taxonomy" id="573321"/>
    <lineage>
        <taxon>Bacteria</taxon>
        <taxon>Pseudomonadati</taxon>
        <taxon>Bacteroidota</taxon>
        <taxon>Chitinophagia</taxon>
        <taxon>Chitinophagales</taxon>
        <taxon>Chitinophagaceae</taxon>
        <taxon>Chitinophaga</taxon>
    </lineage>
</organism>
<evidence type="ECO:0000313" key="2">
    <source>
        <dbReference type="EMBL" id="SEL51859.1"/>
    </source>
</evidence>
<dbReference type="InterPro" id="IPR019861">
    <property type="entry name" value="PorP/SprF_Bacteroidetes"/>
</dbReference>
<feature type="signal peptide" evidence="1">
    <location>
        <begin position="1"/>
        <end position="21"/>
    </location>
</feature>
<dbReference type="AlphaFoldDB" id="A0A1H7QVG1"/>
<dbReference type="NCBIfam" id="TIGR03519">
    <property type="entry name" value="T9SS_PorP_fam"/>
    <property type="match status" value="1"/>
</dbReference>
<dbReference type="RefSeq" id="WP_089909767.1">
    <property type="nucleotide sequence ID" value="NZ_FOBB01000002.1"/>
</dbReference>
<proteinExistence type="predicted"/>
<dbReference type="Proteomes" id="UP000198984">
    <property type="component" value="Unassembled WGS sequence"/>
</dbReference>
<evidence type="ECO:0000256" key="1">
    <source>
        <dbReference type="SAM" id="SignalP"/>
    </source>
</evidence>
<keyword evidence="1" id="KW-0732">Signal</keyword>
<gene>
    <name evidence="2" type="ORF">SAMN04488505_102455</name>
</gene>
<dbReference type="EMBL" id="FOBB01000002">
    <property type="protein sequence ID" value="SEL51859.1"/>
    <property type="molecule type" value="Genomic_DNA"/>
</dbReference>
<sequence>MKRYYKTGCLLLISCRLILTAAAQDVGFSQFYDQPLLRNPALAGIFEGDVRITASYRNQWQSVTIPYRTFALSSEVKFTPGFMSDDNLTIGLQLMRDVAGTSEFSTTQILPAVNYSFPLSREHNSYLSVAFMGGLMQQRFDPSKLVMNDQFVAGSNGTFSILPSSRQVFNNTSVNYFDFSTGISYNGVIKEQTDYFAGIGLFHLKRPQVGFYDGHTITLNRKLALNAGLSTPTGEKDRFIIYADYFKQFGERFAPVGISSMQAGVMLSHDFFGDEQQIITGGILYRMSDAVIPVIQLQLFNFMVGMSYDVNIDKLATASKYRGGLELVLSYRGFLNTRQSERRQTLCPNFRR</sequence>
<protein>
    <submittedName>
        <fullName evidence="2">Type IX secretion system membrane protein, PorP/SprF family</fullName>
    </submittedName>
</protein>
<reference evidence="2 3" key="1">
    <citation type="submission" date="2016-10" db="EMBL/GenBank/DDBJ databases">
        <authorList>
            <person name="de Groot N.N."/>
        </authorList>
    </citation>
    <scope>NUCLEOTIDE SEQUENCE [LARGE SCALE GENOMIC DNA]</scope>
    <source>
        <strain evidence="2 3">DSM 21039</strain>
    </source>
</reference>
<accession>A0A1H7QVG1</accession>
<dbReference type="Pfam" id="PF11751">
    <property type="entry name" value="PorP_SprF"/>
    <property type="match status" value="1"/>
</dbReference>
<dbReference type="OrthoDB" id="1186563at2"/>
<evidence type="ECO:0000313" key="3">
    <source>
        <dbReference type="Proteomes" id="UP000198984"/>
    </source>
</evidence>
<keyword evidence="3" id="KW-1185">Reference proteome</keyword>
<dbReference type="STRING" id="573321.SAMN04488505_102455"/>
<name>A0A1H7QVG1_9BACT</name>